<dbReference type="Proteomes" id="UP000621799">
    <property type="component" value="Unassembled WGS sequence"/>
</dbReference>
<keyword evidence="3" id="KW-1185">Reference proteome</keyword>
<dbReference type="Gene3D" id="2.120.10.30">
    <property type="entry name" value="TolB, C-terminal domain"/>
    <property type="match status" value="1"/>
</dbReference>
<organism evidence="2 3">
    <name type="scientific">Zarconia navalis LEGE 11467</name>
    <dbReference type="NCBI Taxonomy" id="1828826"/>
    <lineage>
        <taxon>Bacteria</taxon>
        <taxon>Bacillati</taxon>
        <taxon>Cyanobacteriota</taxon>
        <taxon>Cyanophyceae</taxon>
        <taxon>Oscillatoriophycideae</taxon>
        <taxon>Oscillatoriales</taxon>
        <taxon>Oscillatoriales incertae sedis</taxon>
        <taxon>Zarconia</taxon>
        <taxon>Zarconia navalis</taxon>
    </lineage>
</organism>
<gene>
    <name evidence="2" type="ORF">IQ235_06685</name>
</gene>
<accession>A0A928VZE7</accession>
<proteinExistence type="predicted"/>
<dbReference type="SUPFAM" id="SSF63825">
    <property type="entry name" value="YWTD domain"/>
    <property type="match status" value="1"/>
</dbReference>
<sequence length="87" mass="9514">EYAGGHLWVADTYNHKIKQVNPQTGFCKTVLGTGEDLREPSGLSVAGGYLYIADTNNHRICRVDLATMQVRNLKLPGLCAPNLCLPD</sequence>
<feature type="non-terminal residue" evidence="2">
    <location>
        <position position="1"/>
    </location>
</feature>
<dbReference type="PANTHER" id="PTHR46388">
    <property type="entry name" value="NHL REPEAT-CONTAINING PROTEIN 2"/>
    <property type="match status" value="1"/>
</dbReference>
<evidence type="ECO:0000313" key="2">
    <source>
        <dbReference type="EMBL" id="MBE9040475.1"/>
    </source>
</evidence>
<keyword evidence="1" id="KW-0677">Repeat</keyword>
<dbReference type="InterPro" id="IPR001258">
    <property type="entry name" value="NHL_repeat"/>
</dbReference>
<protein>
    <submittedName>
        <fullName evidence="2">Uncharacterized protein</fullName>
    </submittedName>
</protein>
<dbReference type="PANTHER" id="PTHR46388:SF2">
    <property type="entry name" value="NHL REPEAT-CONTAINING PROTEIN 2"/>
    <property type="match status" value="1"/>
</dbReference>
<dbReference type="EMBL" id="JADEXN010000088">
    <property type="protein sequence ID" value="MBE9040475.1"/>
    <property type="molecule type" value="Genomic_DNA"/>
</dbReference>
<reference evidence="2" key="1">
    <citation type="submission" date="2020-10" db="EMBL/GenBank/DDBJ databases">
        <authorList>
            <person name="Castelo-Branco R."/>
            <person name="Eusebio N."/>
            <person name="Adriana R."/>
            <person name="Vieira A."/>
            <person name="Brugerolle De Fraissinette N."/>
            <person name="Rezende De Castro R."/>
            <person name="Schneider M.P."/>
            <person name="Vasconcelos V."/>
            <person name="Leao P.N."/>
        </authorList>
    </citation>
    <scope>NUCLEOTIDE SEQUENCE</scope>
    <source>
        <strain evidence="2">LEGE 11467</strain>
    </source>
</reference>
<comment type="caution">
    <text evidence="2">The sequence shown here is derived from an EMBL/GenBank/DDBJ whole genome shotgun (WGS) entry which is preliminary data.</text>
</comment>
<dbReference type="InterPro" id="IPR011042">
    <property type="entry name" value="6-blade_b-propeller_TolB-like"/>
</dbReference>
<name>A0A928VZE7_9CYAN</name>
<evidence type="ECO:0000313" key="3">
    <source>
        <dbReference type="Proteomes" id="UP000621799"/>
    </source>
</evidence>
<dbReference type="AlphaFoldDB" id="A0A928VZE7"/>
<evidence type="ECO:0000256" key="1">
    <source>
        <dbReference type="ARBA" id="ARBA00022737"/>
    </source>
</evidence>
<dbReference type="Pfam" id="PF01436">
    <property type="entry name" value="NHL"/>
    <property type="match status" value="1"/>
</dbReference>